<dbReference type="SUPFAM" id="SSF51445">
    <property type="entry name" value="(Trans)glycosidases"/>
    <property type="match status" value="1"/>
</dbReference>
<dbReference type="Proteomes" id="UP000292235">
    <property type="component" value="Chromosome"/>
</dbReference>
<reference evidence="1 2" key="1">
    <citation type="submission" date="2019-02" db="EMBL/GenBank/DDBJ databases">
        <authorList>
            <person name="Khodamoradi S."/>
            <person name="Hahnke R.L."/>
            <person name="Kaempfer P."/>
            <person name="Schumann P."/>
            <person name="Rohde M."/>
            <person name="Steinert M."/>
            <person name="Luzhetskyy A."/>
            <person name="Wink J."/>
            <person name="Ruckert C."/>
        </authorList>
    </citation>
    <scope>NUCLEOTIDE SEQUENCE [LARGE SCALE GENOMIC DNA]</scope>
    <source>
        <strain evidence="1 2">M2</strain>
    </source>
</reference>
<dbReference type="InterPro" id="IPR024778">
    <property type="entry name" value="Put_cellulase"/>
</dbReference>
<dbReference type="OrthoDB" id="188932at2"/>
<dbReference type="Pfam" id="PF12876">
    <property type="entry name" value="Cellulase-like"/>
    <property type="match status" value="1"/>
</dbReference>
<sequence length="371" mass="42106">MTETGPVRAITMWDFSWLERRWPGAGYEDWDRALDELVERGYDAVRIDPYPHLLAADAAAEWELLPIWDQHDWGAPGRIGVRVEPALTDFVAACARRGVAVALSSWFRPDTTGRHRDLRSPADLAAIWTATLDRLAEAGLLGSLLYVDLCNEYPLQLWAPWLGREDDPSRLEPDVHRWMTESLAAVRESHPGLPYCFSFATELRNWSRQDVSALDLLEPHVWMAHPEVSDFHDQVGYDLEACTFDPRQFAALVAGGEALYRSRPEHWNALLRSAVADMARWSRATGKPLVTTEAWAVINYKDWPRADWGWVKELCEIGVEEALRTGRWAAVCTSNFCGPQFVGMWRDVAWHRRLTDRIRGAPAEVSLTTAG</sequence>
<proteinExistence type="predicted"/>
<dbReference type="Gene3D" id="3.20.20.80">
    <property type="entry name" value="Glycosidases"/>
    <property type="match status" value="1"/>
</dbReference>
<evidence type="ECO:0000313" key="1">
    <source>
        <dbReference type="EMBL" id="QBI54574.1"/>
    </source>
</evidence>
<dbReference type="KEGG" id="strr:EKD16_13960"/>
<accession>A0A4P6Q6M5</accession>
<name>A0A4P6Q6M5_9ACTN</name>
<evidence type="ECO:0000313" key="2">
    <source>
        <dbReference type="Proteomes" id="UP000292235"/>
    </source>
</evidence>
<organism evidence="1 2">
    <name type="scientific">Streptomonospora litoralis</name>
    <dbReference type="NCBI Taxonomy" id="2498135"/>
    <lineage>
        <taxon>Bacteria</taxon>
        <taxon>Bacillati</taxon>
        <taxon>Actinomycetota</taxon>
        <taxon>Actinomycetes</taxon>
        <taxon>Streptosporangiales</taxon>
        <taxon>Nocardiopsidaceae</taxon>
        <taxon>Streptomonospora</taxon>
    </lineage>
</organism>
<protein>
    <submittedName>
        <fullName evidence="1">Sugar-binding cellulase-like protein</fullName>
    </submittedName>
</protein>
<dbReference type="AlphaFoldDB" id="A0A4P6Q6M5"/>
<keyword evidence="2" id="KW-1185">Reference proteome</keyword>
<dbReference type="InterPro" id="IPR017853">
    <property type="entry name" value="GH"/>
</dbReference>
<dbReference type="EMBL" id="CP036455">
    <property type="protein sequence ID" value="QBI54574.1"/>
    <property type="molecule type" value="Genomic_DNA"/>
</dbReference>
<dbReference type="RefSeq" id="WP_131098733.1">
    <property type="nucleotide sequence ID" value="NZ_CP036455.1"/>
</dbReference>
<gene>
    <name evidence="1" type="ORF">EKD16_13960</name>
</gene>